<dbReference type="CDD" id="cd00353">
    <property type="entry name" value="Ribosomal_S15p_S13e"/>
    <property type="match status" value="1"/>
</dbReference>
<dbReference type="EMBL" id="SDMP01000006">
    <property type="protein sequence ID" value="RYR51157.1"/>
    <property type="molecule type" value="Genomic_DNA"/>
</dbReference>
<evidence type="ECO:0000313" key="7">
    <source>
        <dbReference type="Proteomes" id="UP000289738"/>
    </source>
</evidence>
<evidence type="ECO:0000256" key="1">
    <source>
        <dbReference type="ARBA" id="ARBA00008434"/>
    </source>
</evidence>
<comment type="caution">
    <text evidence="6">The sequence shown here is derived from an EMBL/GenBank/DDBJ whole genome shotgun (WGS) entry which is preliminary data.</text>
</comment>
<dbReference type="InterPro" id="IPR023029">
    <property type="entry name" value="Ribosomal_uS15_arc_euk"/>
</dbReference>
<evidence type="ECO:0000256" key="5">
    <source>
        <dbReference type="SAM" id="Phobius"/>
    </source>
</evidence>
<evidence type="ECO:0000256" key="2">
    <source>
        <dbReference type="ARBA" id="ARBA00022980"/>
    </source>
</evidence>
<keyword evidence="5" id="KW-0472">Membrane</keyword>
<gene>
    <name evidence="6" type="ORF">Ahy_A06g026204</name>
</gene>
<protein>
    <recommendedName>
        <fullName evidence="8">Ribosomal protein S13/S15 N-terminal domain-containing protein</fullName>
    </recommendedName>
</protein>
<dbReference type="Pfam" id="PF00312">
    <property type="entry name" value="Ribosomal_S15"/>
    <property type="match status" value="1"/>
</dbReference>
<sequence length="166" mass="19468">MNQFNNEHRGFTFLQKLDAFLLMLFSYPFASYTSANFTPGASPRLHALLLLLSPPSTFFFRLFATVSNIVIREILLGATTRLSRATLHGYKEVYSDFIILLLRAQFFCLALEDLYHLIKKAVSIKKHLERNRKDKDSKFKLILVESRIYRLARYYKKTNKLPPVWK</sequence>
<keyword evidence="2 4" id="KW-0689">Ribosomal protein</keyword>
<dbReference type="GO" id="GO:0022627">
    <property type="term" value="C:cytosolic small ribosomal subunit"/>
    <property type="evidence" value="ECO:0007669"/>
    <property type="project" value="TreeGrafter"/>
</dbReference>
<evidence type="ECO:0000256" key="3">
    <source>
        <dbReference type="ARBA" id="ARBA00023274"/>
    </source>
</evidence>
<proteinExistence type="inferred from homology"/>
<feature type="transmembrane region" description="Helical" evidence="5">
    <location>
        <begin position="20"/>
        <end position="38"/>
    </location>
</feature>
<reference evidence="6 7" key="1">
    <citation type="submission" date="2019-01" db="EMBL/GenBank/DDBJ databases">
        <title>Sequencing of cultivated peanut Arachis hypogaea provides insights into genome evolution and oil improvement.</title>
        <authorList>
            <person name="Chen X."/>
        </authorList>
    </citation>
    <scope>NUCLEOTIDE SEQUENCE [LARGE SCALE GENOMIC DNA]</scope>
    <source>
        <strain evidence="7">cv. Fuhuasheng</strain>
        <tissue evidence="6">Leaves</tissue>
    </source>
</reference>
<keyword evidence="3 4" id="KW-0687">Ribonucleoprotein</keyword>
<dbReference type="InterPro" id="IPR000589">
    <property type="entry name" value="Ribosomal_uS15"/>
</dbReference>
<dbReference type="Gene3D" id="1.10.287.10">
    <property type="entry name" value="S15/NS1, RNA-binding"/>
    <property type="match status" value="1"/>
</dbReference>
<dbReference type="SUPFAM" id="SSF47060">
    <property type="entry name" value="S15/NS1 RNA-binding domain"/>
    <property type="match status" value="1"/>
</dbReference>
<dbReference type="GO" id="GO:0070181">
    <property type="term" value="F:small ribosomal subunit rRNA binding"/>
    <property type="evidence" value="ECO:0007669"/>
    <property type="project" value="TreeGrafter"/>
</dbReference>
<dbReference type="GO" id="GO:0005730">
    <property type="term" value="C:nucleolus"/>
    <property type="evidence" value="ECO:0007669"/>
    <property type="project" value="TreeGrafter"/>
</dbReference>
<dbReference type="PANTHER" id="PTHR11885:SF25">
    <property type="entry name" value="SMALL RIBOSOMAL SUBUNIT PROTEIN US15Y-RELATED"/>
    <property type="match status" value="1"/>
</dbReference>
<dbReference type="FunFam" id="1.10.287.10:FF:000003">
    <property type="entry name" value="40S ribosomal protein S13"/>
    <property type="match status" value="1"/>
</dbReference>
<name>A0A445CJR9_ARAHY</name>
<keyword evidence="5" id="KW-1133">Transmembrane helix</keyword>
<comment type="similarity">
    <text evidence="1 4">Belongs to the universal ribosomal protein uS15 family.</text>
</comment>
<evidence type="ECO:0000256" key="4">
    <source>
        <dbReference type="RuleBase" id="RU003919"/>
    </source>
</evidence>
<dbReference type="SMART" id="SM01387">
    <property type="entry name" value="Ribosomal_S15"/>
    <property type="match status" value="1"/>
</dbReference>
<dbReference type="AlphaFoldDB" id="A0A445CJR9"/>
<organism evidence="6 7">
    <name type="scientific">Arachis hypogaea</name>
    <name type="common">Peanut</name>
    <dbReference type="NCBI Taxonomy" id="3818"/>
    <lineage>
        <taxon>Eukaryota</taxon>
        <taxon>Viridiplantae</taxon>
        <taxon>Streptophyta</taxon>
        <taxon>Embryophyta</taxon>
        <taxon>Tracheophyta</taxon>
        <taxon>Spermatophyta</taxon>
        <taxon>Magnoliopsida</taxon>
        <taxon>eudicotyledons</taxon>
        <taxon>Gunneridae</taxon>
        <taxon>Pentapetalae</taxon>
        <taxon>rosids</taxon>
        <taxon>fabids</taxon>
        <taxon>Fabales</taxon>
        <taxon>Fabaceae</taxon>
        <taxon>Papilionoideae</taxon>
        <taxon>50 kb inversion clade</taxon>
        <taxon>dalbergioids sensu lato</taxon>
        <taxon>Dalbergieae</taxon>
        <taxon>Pterocarpus clade</taxon>
        <taxon>Arachis</taxon>
    </lineage>
</organism>
<evidence type="ECO:0008006" key="8">
    <source>
        <dbReference type="Google" id="ProtNLM"/>
    </source>
</evidence>
<evidence type="ECO:0000313" key="6">
    <source>
        <dbReference type="EMBL" id="RYR51157.1"/>
    </source>
</evidence>
<dbReference type="Proteomes" id="UP000289738">
    <property type="component" value="Chromosome A06"/>
</dbReference>
<dbReference type="InterPro" id="IPR009068">
    <property type="entry name" value="uS15_NS1_RNA-bd_sf"/>
</dbReference>
<keyword evidence="5" id="KW-0812">Transmembrane</keyword>
<dbReference type="STRING" id="3818.A0A445CJR9"/>
<feature type="transmembrane region" description="Helical" evidence="5">
    <location>
        <begin position="58"/>
        <end position="76"/>
    </location>
</feature>
<dbReference type="PROSITE" id="PS00362">
    <property type="entry name" value="RIBOSOMAL_S15"/>
    <property type="match status" value="1"/>
</dbReference>
<dbReference type="PANTHER" id="PTHR11885">
    <property type="entry name" value="RIBOSOMAL PROTEIN S15P/S13E"/>
    <property type="match status" value="1"/>
</dbReference>
<dbReference type="GO" id="GO:0006412">
    <property type="term" value="P:translation"/>
    <property type="evidence" value="ECO:0007669"/>
    <property type="project" value="InterPro"/>
</dbReference>
<dbReference type="GO" id="GO:0003735">
    <property type="term" value="F:structural constituent of ribosome"/>
    <property type="evidence" value="ECO:0007669"/>
    <property type="project" value="InterPro"/>
</dbReference>
<accession>A0A445CJR9</accession>
<keyword evidence="7" id="KW-1185">Reference proteome</keyword>